<evidence type="ECO:0000256" key="1">
    <source>
        <dbReference type="ARBA" id="ARBA00004141"/>
    </source>
</evidence>
<evidence type="ECO:0008006" key="8">
    <source>
        <dbReference type="Google" id="ProtNLM"/>
    </source>
</evidence>
<accession>A0A2N5H8F2</accession>
<evidence type="ECO:0000256" key="3">
    <source>
        <dbReference type="ARBA" id="ARBA00022989"/>
    </source>
</evidence>
<evidence type="ECO:0000256" key="2">
    <source>
        <dbReference type="ARBA" id="ARBA00022692"/>
    </source>
</evidence>
<dbReference type="GO" id="GO:0016020">
    <property type="term" value="C:membrane"/>
    <property type="evidence" value="ECO:0007669"/>
    <property type="project" value="UniProtKB-SubCell"/>
</dbReference>
<dbReference type="EMBL" id="PGVE01000088">
    <property type="protein sequence ID" value="PLS01809.1"/>
    <property type="molecule type" value="Genomic_DNA"/>
</dbReference>
<sequence length="121" mass="13577">MKIFFSSNKLIRYAVAYVFIISGLMKLLSANLAKHFLGLGLPYPHLMLKLVIFLELVCGVLILINKSVKNAVVPLIGIMIVALLLTKVPLMQTSIITFAFQARLDIVMLVLLVYLYKQSPR</sequence>
<keyword evidence="2 5" id="KW-0812">Transmembrane</keyword>
<dbReference type="Pfam" id="PF07681">
    <property type="entry name" value="DoxX"/>
    <property type="match status" value="1"/>
</dbReference>
<dbReference type="OrthoDB" id="2969770at2"/>
<evidence type="ECO:0000313" key="6">
    <source>
        <dbReference type="EMBL" id="PLS01809.1"/>
    </source>
</evidence>
<gene>
    <name evidence="6" type="ORF">CVD27_22935</name>
</gene>
<dbReference type="Proteomes" id="UP000234950">
    <property type="component" value="Unassembled WGS sequence"/>
</dbReference>
<comment type="subcellular location">
    <subcellularLocation>
        <location evidence="1">Membrane</location>
        <topology evidence="1">Multi-pass membrane protein</topology>
    </subcellularLocation>
</comment>
<organism evidence="6 7">
    <name type="scientific">Neobacillus cucumis</name>
    <dbReference type="NCBI Taxonomy" id="1740721"/>
    <lineage>
        <taxon>Bacteria</taxon>
        <taxon>Bacillati</taxon>
        <taxon>Bacillota</taxon>
        <taxon>Bacilli</taxon>
        <taxon>Bacillales</taxon>
        <taxon>Bacillaceae</taxon>
        <taxon>Neobacillus</taxon>
    </lineage>
</organism>
<comment type="caution">
    <text evidence="6">The sequence shown here is derived from an EMBL/GenBank/DDBJ whole genome shotgun (WGS) entry which is preliminary data.</text>
</comment>
<feature type="transmembrane region" description="Helical" evidence="5">
    <location>
        <begin position="12"/>
        <end position="33"/>
    </location>
</feature>
<keyword evidence="7" id="KW-1185">Reference proteome</keyword>
<evidence type="ECO:0000313" key="7">
    <source>
        <dbReference type="Proteomes" id="UP000234950"/>
    </source>
</evidence>
<dbReference type="InterPro" id="IPR032808">
    <property type="entry name" value="DoxX"/>
</dbReference>
<proteinExistence type="predicted"/>
<name>A0A2N5H8F2_9BACI</name>
<keyword evidence="3 5" id="KW-1133">Transmembrane helix</keyword>
<reference evidence="6 7" key="1">
    <citation type="submission" date="2017-11" db="EMBL/GenBank/DDBJ databases">
        <title>Comparitive Functional Genomics of Dry Heat Resistant strains isolated from the Viking Spacecraft.</title>
        <authorList>
            <person name="Seuylemezian A."/>
            <person name="Cooper K."/>
            <person name="Vaishampayan P."/>
        </authorList>
    </citation>
    <scope>NUCLEOTIDE SEQUENCE [LARGE SCALE GENOMIC DNA]</scope>
    <source>
        <strain evidence="6 7">V32-6</strain>
    </source>
</reference>
<evidence type="ECO:0000256" key="5">
    <source>
        <dbReference type="SAM" id="Phobius"/>
    </source>
</evidence>
<dbReference type="AlphaFoldDB" id="A0A2N5H8F2"/>
<dbReference type="RefSeq" id="WP_101650757.1">
    <property type="nucleotide sequence ID" value="NZ_PGVE01000088.1"/>
</dbReference>
<feature type="transmembrane region" description="Helical" evidence="5">
    <location>
        <begin position="71"/>
        <end position="89"/>
    </location>
</feature>
<protein>
    <recommendedName>
        <fullName evidence="8">DoxX family protein</fullName>
    </recommendedName>
</protein>
<evidence type="ECO:0000256" key="4">
    <source>
        <dbReference type="ARBA" id="ARBA00023136"/>
    </source>
</evidence>
<feature type="transmembrane region" description="Helical" evidence="5">
    <location>
        <begin position="45"/>
        <end position="64"/>
    </location>
</feature>
<keyword evidence="4 5" id="KW-0472">Membrane</keyword>
<feature type="transmembrane region" description="Helical" evidence="5">
    <location>
        <begin position="95"/>
        <end position="116"/>
    </location>
</feature>